<dbReference type="PROSITE" id="PS51318">
    <property type="entry name" value="TAT"/>
    <property type="match status" value="1"/>
</dbReference>
<evidence type="ECO:0000313" key="2">
    <source>
        <dbReference type="Proteomes" id="UP000249324"/>
    </source>
</evidence>
<gene>
    <name evidence="1" type="ORF">DIU77_003650</name>
</gene>
<organism evidence="1 2">
    <name type="scientific">Thermocrispum agreste</name>
    <dbReference type="NCBI Taxonomy" id="37925"/>
    <lineage>
        <taxon>Bacteria</taxon>
        <taxon>Bacillati</taxon>
        <taxon>Actinomycetota</taxon>
        <taxon>Actinomycetes</taxon>
        <taxon>Pseudonocardiales</taxon>
        <taxon>Pseudonocardiaceae</taxon>
        <taxon>Thermocrispum</taxon>
    </lineage>
</organism>
<sequence>MKLTRRSWAALGALGALVVLVVSLLPASAQQSAQEPSKHPATAGALPTPQTDGIVFAIEIVGNTAYVGGRFTKARPAGVEPGGPGEVPRHNLLAFDVRTGQLLPWAPKVSGSEFTSTTDPGNYCTKTGTNKYVCDAVFRIKASPGGSALYVGGDFDRIDGKWRSRIARFDLPSGALNETFKPSFSSRVRGLAVGAQTVYVGGSFSKVGDQTRTRLAAVAHNGTLRAWAPTADATVFALLLSPEHNRVLVGGSFEKLNGKTQRRMGAVSSQTGESVSWAAKVNGSPVVTDIATDGTGVAYFSAYDSVGGVGLARFEGRMAAKIDTGQALWWDGCLGDTQAIAVRHGVIYAASHTHDCWASEVMPEKGASFQYYRLTAETTQATRTAPRNYGLVRKGDPIPTFFPWYPNTNGGPSSSPWKNGPWAVAVNDEYVVYGGEFTTVNGQPQQSLTRFAVRSVPGAVHRGPQTPFPAPTLSRNLQGKVVVKWKGTWSAQTDAITYQVIKVGTSEPIYEVTKSSRPWSIPEFSYTTSFTSGTFYIRAIDEDGNRIGSPSATI</sequence>
<comment type="caution">
    <text evidence="1">The sequence shown here is derived from an EMBL/GenBank/DDBJ whole genome shotgun (WGS) entry which is preliminary data.</text>
</comment>
<name>A0ABD6FBA8_9PSEU</name>
<dbReference type="Pfam" id="PF17164">
    <property type="entry name" value="DUF5122"/>
    <property type="match status" value="1"/>
</dbReference>
<dbReference type="InterPro" id="IPR006311">
    <property type="entry name" value="TAT_signal"/>
</dbReference>
<dbReference type="Proteomes" id="UP000249324">
    <property type="component" value="Unassembled WGS sequence"/>
</dbReference>
<proteinExistence type="predicted"/>
<accession>A0ABD6FBA8</accession>
<dbReference type="EMBL" id="QGUI02000024">
    <property type="protein sequence ID" value="MFO7191317.1"/>
    <property type="molecule type" value="Genomic_DNA"/>
</dbReference>
<dbReference type="InterPro" id="IPR013431">
    <property type="entry name" value="Delta_60_rpt"/>
</dbReference>
<reference evidence="1 2" key="1">
    <citation type="journal article" date="2021" name="BMC Genomics">
        <title>Genome-resolved metagenome and metatranscriptome analyses of thermophilic composting reveal key bacterial players and their metabolic interactions.</title>
        <authorList>
            <person name="Braga L.P.P."/>
            <person name="Pereira R.V."/>
            <person name="Martins L.F."/>
            <person name="Moura L.M.S."/>
            <person name="Sanchez F.B."/>
            <person name="Patane J.S.L."/>
            <person name="da Silva A.M."/>
            <person name="Setubal J.C."/>
        </authorList>
    </citation>
    <scope>NUCLEOTIDE SEQUENCE [LARGE SCALE GENOMIC DNA]</scope>
    <source>
        <strain evidence="1">ZC4RG45</strain>
    </source>
</reference>
<evidence type="ECO:0000313" key="1">
    <source>
        <dbReference type="EMBL" id="MFO7191317.1"/>
    </source>
</evidence>
<protein>
    <submittedName>
        <fullName evidence="1">Delta-60 repeat domain-containing protein</fullName>
    </submittedName>
</protein>
<dbReference type="AlphaFoldDB" id="A0ABD6FBA8"/>
<dbReference type="SUPFAM" id="SSF63829">
    <property type="entry name" value="Calcium-dependent phosphotriesterase"/>
    <property type="match status" value="1"/>
</dbReference>